<feature type="region of interest" description="Disordered" evidence="1">
    <location>
        <begin position="683"/>
        <end position="733"/>
    </location>
</feature>
<feature type="compositionally biased region" description="Polar residues" evidence="1">
    <location>
        <begin position="684"/>
        <end position="703"/>
    </location>
</feature>
<reference evidence="2" key="1">
    <citation type="submission" date="2021-01" db="EMBL/GenBank/DDBJ databases">
        <authorList>
            <person name="Corre E."/>
            <person name="Pelletier E."/>
            <person name="Niang G."/>
            <person name="Scheremetjew M."/>
            <person name="Finn R."/>
            <person name="Kale V."/>
            <person name="Holt S."/>
            <person name="Cochrane G."/>
            <person name="Meng A."/>
            <person name="Brown T."/>
            <person name="Cohen L."/>
        </authorList>
    </citation>
    <scope>NUCLEOTIDE SEQUENCE</scope>
    <source>
        <strain evidence="2">CCMP1320</strain>
    </source>
</reference>
<evidence type="ECO:0000313" key="2">
    <source>
        <dbReference type="EMBL" id="CAE0492255.1"/>
    </source>
</evidence>
<evidence type="ECO:0000256" key="1">
    <source>
        <dbReference type="SAM" id="MobiDB-lite"/>
    </source>
</evidence>
<name>A0A7S3QTA8_DUNTE</name>
<feature type="compositionally biased region" description="Low complexity" evidence="1">
    <location>
        <begin position="47"/>
        <end position="66"/>
    </location>
</feature>
<protein>
    <submittedName>
        <fullName evidence="2">Uncharacterized protein</fullName>
    </submittedName>
</protein>
<feature type="region of interest" description="Disordered" evidence="1">
    <location>
        <begin position="409"/>
        <end position="443"/>
    </location>
</feature>
<feature type="compositionally biased region" description="Low complexity" evidence="1">
    <location>
        <begin position="642"/>
        <end position="652"/>
    </location>
</feature>
<feature type="compositionally biased region" description="Low complexity" evidence="1">
    <location>
        <begin position="409"/>
        <end position="427"/>
    </location>
</feature>
<gene>
    <name evidence="2" type="ORF">DTER00134_LOCUS7328</name>
</gene>
<dbReference type="EMBL" id="HBIP01012839">
    <property type="protein sequence ID" value="CAE0492255.1"/>
    <property type="molecule type" value="Transcribed_RNA"/>
</dbReference>
<sequence length="1027" mass="110364">MPVESLISAANAASAIRLQGTPQQLEAMLDTMVHRTHAALTLTEQGAPSRPDPSSASTATSPLDASGDTELGVDAHSQLRTLLAVFATCKTYEFFPPPLQLAVFMARIEELLGSCQADILELESIIYGLLTFEIQPSDVLLERLAASLQTAPSCSPEKDAEILSDLIQLYLFGTPNNSSYMRLVGEGKRRLLQRLQAHAHNEQGGGESQQLQQKDVLVPSKTLLVIVPGLIELDKELSPLVELCLEELAVNCKTAIALEVQAQRSGQPAVKTGVLLHPFMLKGVSGLLYKVMGVSELGQASKQTLDPKGDQTDSSQQLQPAVLKCREIMKLVEEWALLKLPLLSANQMMELCFCFSFVGMAPSPELTQLVQPHIMSGLQNADSKKAFELMVFFYNQVLNKSSGDAAGTAAAAVGQPEASNSSSSSSSRKGPQPTRTSSKKSVQDGARDVCCAALKRVMALKTVTDEGEVLDLRTDSPSASARIMPGMSVAELILCLDYMKELGVGPFSSQWQDALQKTVAALVLEQEMPPEIMNHLVCATMAIMPPGHTYSSWWSAIVHLACAQQLVNEVPQEVESTIAPYILGTTQEQQTSEYSQQELQAEILETEKLLAAREQQGGLSRKELREVQEVRAQIARAKQELQQQQQQQQQRQDGTMYGIPVAPQSETLPPYSEAVRGLDDMLGSLTSFSTNPPAQPTPSTRPSDMTIDVAPQGQGTTQSNSSPFPDAGTPAANADAIMGGAEPQLALPPSKAVPLLSLCMALPHPPRQEWMQMLWAAVMPSLRGTAMAGGAAQEGSLAWFDARQHWDLHALGMLGMLSMRAGFDPGRGALEMLAQAAAPQLLPSGVALQTAIAILQVLTRFRCHPGDAWLHRFVASTHPVLQMLMPASTGSEGPGSADTLASAALASALTCLADLNWPPPLDWLALYYTVLYKGGHVQCLSHGLLWSVSTSLAKIISLQAQQQQQQQSFSAGAGQVPVPRQLVDLLAEEITARCTGDAARGGAGGKQEVGPDDAERLSQALRILRKI</sequence>
<accession>A0A7S3QTA8</accession>
<feature type="region of interest" description="Disordered" evidence="1">
    <location>
        <begin position="641"/>
        <end position="671"/>
    </location>
</feature>
<feature type="region of interest" description="Disordered" evidence="1">
    <location>
        <begin position="42"/>
        <end position="69"/>
    </location>
</feature>
<proteinExistence type="predicted"/>
<feature type="compositionally biased region" description="Polar residues" evidence="1">
    <location>
        <begin position="713"/>
        <end position="723"/>
    </location>
</feature>
<organism evidence="2">
    <name type="scientific">Dunaliella tertiolecta</name>
    <name type="common">Green alga</name>
    <dbReference type="NCBI Taxonomy" id="3047"/>
    <lineage>
        <taxon>Eukaryota</taxon>
        <taxon>Viridiplantae</taxon>
        <taxon>Chlorophyta</taxon>
        <taxon>core chlorophytes</taxon>
        <taxon>Chlorophyceae</taxon>
        <taxon>CS clade</taxon>
        <taxon>Chlamydomonadales</taxon>
        <taxon>Dunaliellaceae</taxon>
        <taxon>Dunaliella</taxon>
    </lineage>
</organism>
<dbReference type="AlphaFoldDB" id="A0A7S3QTA8"/>